<feature type="binding site" evidence="13">
    <location>
        <position position="110"/>
    </location>
    <ligand>
        <name>ATP</name>
        <dbReference type="ChEBI" id="CHEBI:30616"/>
    </ligand>
</feature>
<feature type="compositionally biased region" description="Polar residues" evidence="14">
    <location>
        <begin position="205"/>
        <end position="215"/>
    </location>
</feature>
<dbReference type="SMART" id="SM00220">
    <property type="entry name" value="S_TKc"/>
    <property type="match status" value="1"/>
</dbReference>
<accession>A0ABD3SGJ3</accession>
<dbReference type="Gene3D" id="3.30.200.20">
    <property type="entry name" value="Phosphorylase Kinase, domain 1"/>
    <property type="match status" value="2"/>
</dbReference>
<dbReference type="Pfam" id="PF00069">
    <property type="entry name" value="Pkinase"/>
    <property type="match status" value="2"/>
</dbReference>
<dbReference type="InterPro" id="IPR050108">
    <property type="entry name" value="CDK"/>
</dbReference>
<dbReference type="Proteomes" id="UP001530377">
    <property type="component" value="Unassembled WGS sequence"/>
</dbReference>
<evidence type="ECO:0000256" key="10">
    <source>
        <dbReference type="ARBA" id="ARBA00041902"/>
    </source>
</evidence>
<evidence type="ECO:0000256" key="11">
    <source>
        <dbReference type="ARBA" id="ARBA00042858"/>
    </source>
</evidence>
<dbReference type="SUPFAM" id="SSF56112">
    <property type="entry name" value="Protein kinase-like (PK-like)"/>
    <property type="match status" value="1"/>
</dbReference>
<evidence type="ECO:0000256" key="8">
    <source>
        <dbReference type="ARBA" id="ARBA00038543"/>
    </source>
</evidence>
<feature type="compositionally biased region" description="Basic and acidic residues" evidence="14">
    <location>
        <begin position="164"/>
        <end position="175"/>
    </location>
</feature>
<keyword evidence="6" id="KW-0418">Kinase</keyword>
<dbReference type="InterPro" id="IPR008271">
    <property type="entry name" value="Ser/Thr_kinase_AS"/>
</dbReference>
<organism evidence="16 17">
    <name type="scientific">Cyclostephanos tholiformis</name>
    <dbReference type="NCBI Taxonomy" id="382380"/>
    <lineage>
        <taxon>Eukaryota</taxon>
        <taxon>Sar</taxon>
        <taxon>Stramenopiles</taxon>
        <taxon>Ochrophyta</taxon>
        <taxon>Bacillariophyta</taxon>
        <taxon>Coscinodiscophyceae</taxon>
        <taxon>Thalassiosirophycidae</taxon>
        <taxon>Stephanodiscales</taxon>
        <taxon>Stephanodiscaceae</taxon>
        <taxon>Cyclostephanos</taxon>
    </lineage>
</organism>
<evidence type="ECO:0000256" key="4">
    <source>
        <dbReference type="ARBA" id="ARBA00022679"/>
    </source>
</evidence>
<dbReference type="InterPro" id="IPR011009">
    <property type="entry name" value="Kinase-like_dom_sf"/>
</dbReference>
<keyword evidence="17" id="KW-1185">Reference proteome</keyword>
<comment type="subunit">
    <text evidence="8">May form a complex composed of at least the catalytic subunit CRK2 and a cyclin.</text>
</comment>
<protein>
    <recommendedName>
        <fullName evidence="9">Cyclin-dependent kinase 2 homolog</fullName>
        <ecNumber evidence="2">2.7.11.23</ecNumber>
    </recommendedName>
    <alternativeName>
        <fullName evidence="10">Cell division control protein 2 homolog</fullName>
    </alternativeName>
    <alternativeName>
        <fullName evidence="11">cdc2-related kinase 2</fullName>
    </alternativeName>
</protein>
<evidence type="ECO:0000256" key="3">
    <source>
        <dbReference type="ARBA" id="ARBA00022527"/>
    </source>
</evidence>
<evidence type="ECO:0000256" key="2">
    <source>
        <dbReference type="ARBA" id="ARBA00012409"/>
    </source>
</evidence>
<keyword evidence="5 13" id="KW-0547">Nucleotide-binding</keyword>
<evidence type="ECO:0000256" key="1">
    <source>
        <dbReference type="ARBA" id="ARBA00006485"/>
    </source>
</evidence>
<evidence type="ECO:0000256" key="7">
    <source>
        <dbReference type="ARBA" id="ARBA00022840"/>
    </source>
</evidence>
<feature type="region of interest" description="Disordered" evidence="14">
    <location>
        <begin position="156"/>
        <end position="227"/>
    </location>
</feature>
<keyword evidence="3" id="KW-0723">Serine/threonine-protein kinase</keyword>
<feature type="compositionally biased region" description="Polar residues" evidence="14">
    <location>
        <begin position="176"/>
        <end position="190"/>
    </location>
</feature>
<comment type="similarity">
    <text evidence="1">Belongs to the protein kinase superfamily. CMGC Ser/Thr protein kinase family. CDC2/CDKX subfamily.</text>
</comment>
<dbReference type="FunFam" id="1.10.510.10:FF:000415">
    <property type="entry name" value="CMGC/CDK/CRK7 protein kinase, variant"/>
    <property type="match status" value="1"/>
</dbReference>
<dbReference type="InterPro" id="IPR017441">
    <property type="entry name" value="Protein_kinase_ATP_BS"/>
</dbReference>
<evidence type="ECO:0000259" key="15">
    <source>
        <dbReference type="PROSITE" id="PS50011"/>
    </source>
</evidence>
<dbReference type="Gene3D" id="1.10.510.10">
    <property type="entry name" value="Transferase(Phosphotransferase) domain 1"/>
    <property type="match status" value="1"/>
</dbReference>
<evidence type="ECO:0000256" key="9">
    <source>
        <dbReference type="ARBA" id="ARBA00039612"/>
    </source>
</evidence>
<evidence type="ECO:0000256" key="14">
    <source>
        <dbReference type="SAM" id="MobiDB-lite"/>
    </source>
</evidence>
<evidence type="ECO:0000256" key="13">
    <source>
        <dbReference type="PROSITE-ProRule" id="PRU10141"/>
    </source>
</evidence>
<comment type="caution">
    <text evidence="16">The sequence shown here is derived from an EMBL/GenBank/DDBJ whole genome shotgun (WGS) entry which is preliminary data.</text>
</comment>
<sequence>MKMLPKADDADDAEATTLSAGDYPITLDGLLPAIYFGQNDYDMDSNINLRAAPSTVNFNSIHRHKLSTRTIAHYCRLEQIGEGTYGQVYRAKCLSSTLSCPNGGEIVALKKIKMHHPGYWGIPPTVLREIKILKKLQHKNMVKLYEVVSSKGVEELDWEDEREDEKRKKEIKSKNSNDNSTPMPSDNNDPLMTGGSKKYDLEGKNVSTQISSRADSNSKKKKRDAMSDIEKLRESYKGNLFLVLEYISHDLTGLLDMAVKFTEIQIKSIIKQLLDVLEFMHLRNYVHRDLKTSNVLITDRYEVKLADFGLARSLESSFIGRVGNNEFSSNEGDFTNKVITLWYRPPELLLGETKYGTAVDIWSAGCIFAEIILGRPIFTGKTDMDQLKLIFDLIGTPNENSWEGFRDLKLIRTGEVTIDKQRRPKLREKYGSRIQPAAAFSLFEKLLELDPKKRFTASRALEHRYFQSEPVAPDDPKGLGTINLGGDGSGYHEFQTKKRRREAKAVAKVAEEESKSRGEIVEKQKEAFDKAYRDHLKRKKSLPPGMSDMRR</sequence>
<feature type="domain" description="Protein kinase" evidence="15">
    <location>
        <begin position="74"/>
        <end position="466"/>
    </location>
</feature>
<gene>
    <name evidence="16" type="ORF">ACHAXA_007270</name>
</gene>
<dbReference type="PROSITE" id="PS00108">
    <property type="entry name" value="PROTEIN_KINASE_ST"/>
    <property type="match status" value="1"/>
</dbReference>
<evidence type="ECO:0000256" key="5">
    <source>
        <dbReference type="ARBA" id="ARBA00022741"/>
    </source>
</evidence>
<dbReference type="AlphaFoldDB" id="A0ABD3SGJ3"/>
<dbReference type="PANTHER" id="PTHR24056:SF546">
    <property type="entry name" value="CYCLIN-DEPENDENT KINASE 12"/>
    <property type="match status" value="1"/>
</dbReference>
<dbReference type="GO" id="GO:0005524">
    <property type="term" value="F:ATP binding"/>
    <property type="evidence" value="ECO:0007669"/>
    <property type="project" value="UniProtKB-UniRule"/>
</dbReference>
<dbReference type="PANTHER" id="PTHR24056">
    <property type="entry name" value="CELL DIVISION PROTEIN KINASE"/>
    <property type="match status" value="1"/>
</dbReference>
<dbReference type="InterPro" id="IPR000719">
    <property type="entry name" value="Prot_kinase_dom"/>
</dbReference>
<dbReference type="EMBL" id="JALLPB020000031">
    <property type="protein sequence ID" value="KAL3823699.1"/>
    <property type="molecule type" value="Genomic_DNA"/>
</dbReference>
<evidence type="ECO:0000256" key="6">
    <source>
        <dbReference type="ARBA" id="ARBA00022777"/>
    </source>
</evidence>
<evidence type="ECO:0000256" key="12">
    <source>
        <dbReference type="ARBA" id="ARBA00049280"/>
    </source>
</evidence>
<reference evidence="16 17" key="1">
    <citation type="submission" date="2024-10" db="EMBL/GenBank/DDBJ databases">
        <title>Updated reference genomes for cyclostephanoid diatoms.</title>
        <authorList>
            <person name="Roberts W.R."/>
            <person name="Alverson A.J."/>
        </authorList>
    </citation>
    <scope>NUCLEOTIDE SEQUENCE [LARGE SCALE GENOMIC DNA]</scope>
    <source>
        <strain evidence="16 17">AJA228-03</strain>
    </source>
</reference>
<evidence type="ECO:0000313" key="16">
    <source>
        <dbReference type="EMBL" id="KAL3823699.1"/>
    </source>
</evidence>
<dbReference type="PROSITE" id="PS50011">
    <property type="entry name" value="PROTEIN_KINASE_DOM"/>
    <property type="match status" value="1"/>
</dbReference>
<keyword evidence="7 13" id="KW-0067">ATP-binding</keyword>
<dbReference type="GO" id="GO:0008353">
    <property type="term" value="F:RNA polymerase II CTD heptapeptide repeat kinase activity"/>
    <property type="evidence" value="ECO:0007669"/>
    <property type="project" value="UniProtKB-EC"/>
</dbReference>
<name>A0ABD3SGJ3_9STRA</name>
<proteinExistence type="inferred from homology"/>
<dbReference type="CDD" id="cd07840">
    <property type="entry name" value="STKc_CDK9_like"/>
    <property type="match status" value="1"/>
</dbReference>
<comment type="catalytic activity">
    <reaction evidence="12">
        <text>[DNA-directed RNA polymerase] + ATP = phospho-[DNA-directed RNA polymerase] + ADP + H(+)</text>
        <dbReference type="Rhea" id="RHEA:10216"/>
        <dbReference type="Rhea" id="RHEA-COMP:11321"/>
        <dbReference type="Rhea" id="RHEA-COMP:11322"/>
        <dbReference type="ChEBI" id="CHEBI:15378"/>
        <dbReference type="ChEBI" id="CHEBI:30616"/>
        <dbReference type="ChEBI" id="CHEBI:43176"/>
        <dbReference type="ChEBI" id="CHEBI:68546"/>
        <dbReference type="ChEBI" id="CHEBI:456216"/>
        <dbReference type="EC" id="2.7.11.23"/>
    </reaction>
</comment>
<keyword evidence="4" id="KW-0808">Transferase</keyword>
<feature type="region of interest" description="Disordered" evidence="14">
    <location>
        <begin position="531"/>
        <end position="551"/>
    </location>
</feature>
<evidence type="ECO:0000313" key="17">
    <source>
        <dbReference type="Proteomes" id="UP001530377"/>
    </source>
</evidence>
<dbReference type="PROSITE" id="PS00107">
    <property type="entry name" value="PROTEIN_KINASE_ATP"/>
    <property type="match status" value="1"/>
</dbReference>
<dbReference type="EC" id="2.7.11.23" evidence="2"/>